<evidence type="ECO:0000256" key="2">
    <source>
        <dbReference type="ARBA" id="ARBA00022771"/>
    </source>
</evidence>
<dbReference type="PROSITE" id="PS50089">
    <property type="entry name" value="ZF_RING_2"/>
    <property type="match status" value="1"/>
</dbReference>
<dbReference type="EMBL" id="VJMJ01000017">
    <property type="protein sequence ID" value="KAF0743408.1"/>
    <property type="molecule type" value="Genomic_DNA"/>
</dbReference>
<evidence type="ECO:0000256" key="1">
    <source>
        <dbReference type="ARBA" id="ARBA00022723"/>
    </source>
</evidence>
<dbReference type="Gene3D" id="3.30.40.10">
    <property type="entry name" value="Zinc/RING finger domain, C3HC4 (zinc finger)"/>
    <property type="match status" value="1"/>
</dbReference>
<dbReference type="Proteomes" id="UP000481153">
    <property type="component" value="Unassembled WGS sequence"/>
</dbReference>
<dbReference type="SUPFAM" id="SSF57850">
    <property type="entry name" value="RING/U-box"/>
    <property type="match status" value="1"/>
</dbReference>
<name>A0A6G0XS40_9STRA</name>
<dbReference type="GO" id="GO:0043161">
    <property type="term" value="P:proteasome-mediated ubiquitin-dependent protein catabolic process"/>
    <property type="evidence" value="ECO:0007669"/>
    <property type="project" value="TreeGrafter"/>
</dbReference>
<feature type="domain" description="RING-type" evidence="5">
    <location>
        <begin position="73"/>
        <end position="111"/>
    </location>
</feature>
<dbReference type="InterPro" id="IPR013083">
    <property type="entry name" value="Znf_RING/FYVE/PHD"/>
</dbReference>
<dbReference type="Pfam" id="PF13639">
    <property type="entry name" value="zf-RING_2"/>
    <property type="match status" value="1"/>
</dbReference>
<dbReference type="SMART" id="SM00184">
    <property type="entry name" value="RING"/>
    <property type="match status" value="1"/>
</dbReference>
<dbReference type="InterPro" id="IPR050731">
    <property type="entry name" value="HRD1_E3_ubiq-ligases"/>
</dbReference>
<protein>
    <recommendedName>
        <fullName evidence="5">RING-type domain-containing protein</fullName>
    </recommendedName>
</protein>
<sequence length="194" mass="21517">MDDPSTDLNVRVTVRYPVPANATVADVLALFRSAVWVNDMIRYIVPYLKTKTKKEVLDALQANKAPYAGLDECVICMRCMVEAVTLPCTHIFHSECICEWLKVRNTCPTCRFSFQNQFSGRYTFRKIATTLVVSDTSDEAALNALDLSGQEVTAVVHANLSPVLPGATEEDKYFPCELNATVATAEEIGNKDDE</sequence>
<comment type="caution">
    <text evidence="6">The sequence shown here is derived from an EMBL/GenBank/DDBJ whole genome shotgun (WGS) entry which is preliminary data.</text>
</comment>
<keyword evidence="7" id="KW-1185">Reference proteome</keyword>
<evidence type="ECO:0000256" key="3">
    <source>
        <dbReference type="ARBA" id="ARBA00022833"/>
    </source>
</evidence>
<dbReference type="GO" id="GO:0008270">
    <property type="term" value="F:zinc ion binding"/>
    <property type="evidence" value="ECO:0007669"/>
    <property type="project" value="UniProtKB-KW"/>
</dbReference>
<dbReference type="VEuPathDB" id="FungiDB:AeMF1_011692"/>
<dbReference type="GO" id="GO:0061630">
    <property type="term" value="F:ubiquitin protein ligase activity"/>
    <property type="evidence" value="ECO:0007669"/>
    <property type="project" value="TreeGrafter"/>
</dbReference>
<evidence type="ECO:0000313" key="6">
    <source>
        <dbReference type="EMBL" id="KAF0743408.1"/>
    </source>
</evidence>
<proteinExistence type="predicted"/>
<evidence type="ECO:0000256" key="4">
    <source>
        <dbReference type="PROSITE-ProRule" id="PRU00175"/>
    </source>
</evidence>
<reference evidence="6 7" key="1">
    <citation type="submission" date="2019-07" db="EMBL/GenBank/DDBJ databases">
        <title>Genomics analysis of Aphanomyces spp. identifies a new class of oomycete effector associated with host adaptation.</title>
        <authorList>
            <person name="Gaulin E."/>
        </authorList>
    </citation>
    <scope>NUCLEOTIDE SEQUENCE [LARGE SCALE GENOMIC DNA]</scope>
    <source>
        <strain evidence="6 7">ATCC 201684</strain>
    </source>
</reference>
<organism evidence="6 7">
    <name type="scientific">Aphanomyces euteiches</name>
    <dbReference type="NCBI Taxonomy" id="100861"/>
    <lineage>
        <taxon>Eukaryota</taxon>
        <taxon>Sar</taxon>
        <taxon>Stramenopiles</taxon>
        <taxon>Oomycota</taxon>
        <taxon>Saprolegniomycetes</taxon>
        <taxon>Saprolegniales</taxon>
        <taxon>Verrucalvaceae</taxon>
        <taxon>Aphanomyces</taxon>
    </lineage>
</organism>
<keyword evidence="1" id="KW-0479">Metal-binding</keyword>
<dbReference type="PANTHER" id="PTHR22763">
    <property type="entry name" value="RING ZINC FINGER PROTEIN"/>
    <property type="match status" value="1"/>
</dbReference>
<gene>
    <name evidence="6" type="ORF">Ae201684_001881</name>
</gene>
<evidence type="ECO:0000313" key="7">
    <source>
        <dbReference type="Proteomes" id="UP000481153"/>
    </source>
</evidence>
<evidence type="ECO:0000259" key="5">
    <source>
        <dbReference type="PROSITE" id="PS50089"/>
    </source>
</evidence>
<dbReference type="PANTHER" id="PTHR22763:SF162">
    <property type="entry name" value="TRANSMEMBRANE E3 UBIQUITIN-PROTEIN LIGASE 1"/>
    <property type="match status" value="1"/>
</dbReference>
<dbReference type="AlphaFoldDB" id="A0A6G0XS40"/>
<dbReference type="InterPro" id="IPR001841">
    <property type="entry name" value="Znf_RING"/>
</dbReference>
<accession>A0A6G0XS40</accession>
<keyword evidence="3" id="KW-0862">Zinc</keyword>
<dbReference type="GO" id="GO:0012505">
    <property type="term" value="C:endomembrane system"/>
    <property type="evidence" value="ECO:0007669"/>
    <property type="project" value="TreeGrafter"/>
</dbReference>
<keyword evidence="2 4" id="KW-0863">Zinc-finger</keyword>